<dbReference type="InterPro" id="IPR036428">
    <property type="entry name" value="PCD_sf"/>
</dbReference>
<comment type="caution">
    <text evidence="1">The sequence shown here is derived from an EMBL/GenBank/DDBJ whole genome shotgun (WGS) entry which is preliminary data.</text>
</comment>
<evidence type="ECO:0000313" key="2">
    <source>
        <dbReference type="Proteomes" id="UP001165079"/>
    </source>
</evidence>
<reference evidence="1" key="1">
    <citation type="submission" date="2023-03" db="EMBL/GenBank/DDBJ databases">
        <title>Actinorhabdospora filicis NBRC 111898.</title>
        <authorList>
            <person name="Ichikawa N."/>
            <person name="Sato H."/>
            <person name="Tonouchi N."/>
        </authorList>
    </citation>
    <scope>NUCLEOTIDE SEQUENCE</scope>
    <source>
        <strain evidence="1">NBRC 111898</strain>
    </source>
</reference>
<name>A0A9W6SHX1_9ACTN</name>
<proteinExistence type="predicted"/>
<sequence length="126" mass="14013">MKATAAEVPMTLGEQLLKDALRQLSGWTGDTTGISRTLPIDDSQHAEMTERIKVYADTLELRPFVRRHDGATTVSVRNPDGVSANDIAFAARVEDAYRSIAHITDIEPARSTWSLAGWWKRRTTTT</sequence>
<dbReference type="SUPFAM" id="SSF55248">
    <property type="entry name" value="PCD-like"/>
    <property type="match status" value="1"/>
</dbReference>
<organism evidence="1 2">
    <name type="scientific">Actinorhabdospora filicis</name>
    <dbReference type="NCBI Taxonomy" id="1785913"/>
    <lineage>
        <taxon>Bacteria</taxon>
        <taxon>Bacillati</taxon>
        <taxon>Actinomycetota</taxon>
        <taxon>Actinomycetes</taxon>
        <taxon>Micromonosporales</taxon>
        <taxon>Micromonosporaceae</taxon>
        <taxon>Actinorhabdospora</taxon>
    </lineage>
</organism>
<evidence type="ECO:0000313" key="1">
    <source>
        <dbReference type="EMBL" id="GLZ76303.1"/>
    </source>
</evidence>
<keyword evidence="2" id="KW-1185">Reference proteome</keyword>
<dbReference type="AlphaFoldDB" id="A0A9W6SHX1"/>
<dbReference type="EMBL" id="BSTX01000001">
    <property type="protein sequence ID" value="GLZ76303.1"/>
    <property type="molecule type" value="Genomic_DNA"/>
</dbReference>
<dbReference type="GO" id="GO:0006729">
    <property type="term" value="P:tetrahydrobiopterin biosynthetic process"/>
    <property type="evidence" value="ECO:0007669"/>
    <property type="project" value="InterPro"/>
</dbReference>
<accession>A0A9W6SHX1</accession>
<dbReference type="Proteomes" id="UP001165079">
    <property type="component" value="Unassembled WGS sequence"/>
</dbReference>
<gene>
    <name evidence="1" type="ORF">Afil01_11100</name>
</gene>
<dbReference type="GO" id="GO:0008124">
    <property type="term" value="F:4-alpha-hydroxytetrahydrobiopterin dehydratase activity"/>
    <property type="evidence" value="ECO:0007669"/>
    <property type="project" value="InterPro"/>
</dbReference>
<protein>
    <submittedName>
        <fullName evidence="1">Uncharacterized protein</fullName>
    </submittedName>
</protein>